<dbReference type="Proteomes" id="UP000038045">
    <property type="component" value="Unplaced"/>
</dbReference>
<dbReference type="Gene3D" id="3.40.390.10">
    <property type="entry name" value="Collagenase (Catalytic Domain)"/>
    <property type="match status" value="1"/>
</dbReference>
<dbReference type="Pfam" id="PF01400">
    <property type="entry name" value="Astacin"/>
    <property type="match status" value="1"/>
</dbReference>
<keyword evidence="5" id="KW-1185">Reference proteome</keyword>
<feature type="compositionally biased region" description="Basic and acidic residues" evidence="3">
    <location>
        <begin position="286"/>
        <end position="297"/>
    </location>
</feature>
<reference evidence="6" key="1">
    <citation type="submission" date="2017-02" db="UniProtKB">
        <authorList>
            <consortium name="WormBaseParasite"/>
        </authorList>
    </citation>
    <scope>IDENTIFICATION</scope>
</reference>
<evidence type="ECO:0000256" key="3">
    <source>
        <dbReference type="SAM" id="MobiDB-lite"/>
    </source>
</evidence>
<evidence type="ECO:0000313" key="6">
    <source>
        <dbReference type="WBParaSite" id="PTRK_0000058600.1"/>
    </source>
</evidence>
<feature type="region of interest" description="Disordered" evidence="3">
    <location>
        <begin position="255"/>
        <end position="297"/>
    </location>
</feature>
<accession>A0A0N4Z1E9</accession>
<evidence type="ECO:0000256" key="1">
    <source>
        <dbReference type="ARBA" id="ARBA00022536"/>
    </source>
</evidence>
<keyword evidence="1" id="KW-0245">EGF-like domain</keyword>
<evidence type="ECO:0000256" key="2">
    <source>
        <dbReference type="PROSITE-ProRule" id="PRU01211"/>
    </source>
</evidence>
<dbReference type="PROSITE" id="PS51864">
    <property type="entry name" value="ASTACIN"/>
    <property type="match status" value="1"/>
</dbReference>
<dbReference type="AlphaFoldDB" id="A0A0N4Z1E9"/>
<protein>
    <submittedName>
        <fullName evidence="6">Astacin domain-containing protein</fullName>
    </submittedName>
</protein>
<dbReference type="PANTHER" id="PTHR10127">
    <property type="entry name" value="DISCOIDIN, CUB, EGF, LAMININ , AND ZINC METALLOPROTEASE DOMAIN CONTAINING"/>
    <property type="match status" value="1"/>
</dbReference>
<dbReference type="InterPro" id="IPR035914">
    <property type="entry name" value="Sperma_CUB_dom_sf"/>
</dbReference>
<proteinExistence type="predicted"/>
<dbReference type="SUPFAM" id="SSF55486">
    <property type="entry name" value="Metalloproteases ('zincins'), catalytic domain"/>
    <property type="match status" value="1"/>
</dbReference>
<dbReference type="InterPro" id="IPR024079">
    <property type="entry name" value="MetalloPept_cat_dom_sf"/>
</dbReference>
<dbReference type="SUPFAM" id="SSF49854">
    <property type="entry name" value="Spermadhesin, CUB domain"/>
    <property type="match status" value="1"/>
</dbReference>
<organism evidence="5 6">
    <name type="scientific">Parastrongyloides trichosuri</name>
    <name type="common">Possum-specific nematode worm</name>
    <dbReference type="NCBI Taxonomy" id="131310"/>
    <lineage>
        <taxon>Eukaryota</taxon>
        <taxon>Metazoa</taxon>
        <taxon>Ecdysozoa</taxon>
        <taxon>Nematoda</taxon>
        <taxon>Chromadorea</taxon>
        <taxon>Rhabditida</taxon>
        <taxon>Tylenchina</taxon>
        <taxon>Panagrolaimomorpha</taxon>
        <taxon>Strongyloidoidea</taxon>
        <taxon>Strongyloididae</taxon>
        <taxon>Parastrongyloides</taxon>
    </lineage>
</organism>
<dbReference type="WBParaSite" id="PTRK_0000058600.1">
    <property type="protein sequence ID" value="PTRK_0000058600.1"/>
    <property type="gene ID" value="PTRK_0000058600"/>
</dbReference>
<dbReference type="GO" id="GO:0004222">
    <property type="term" value="F:metalloendopeptidase activity"/>
    <property type="evidence" value="ECO:0007669"/>
    <property type="project" value="InterPro"/>
</dbReference>
<dbReference type="Gene3D" id="2.60.120.290">
    <property type="entry name" value="Spermadhesin, CUB domain"/>
    <property type="match status" value="1"/>
</dbReference>
<name>A0A0N4Z1E9_PARTI</name>
<dbReference type="PANTHER" id="PTHR10127:SF831">
    <property type="entry name" value="ZINC METALLOPROTEINASE NAS-37"/>
    <property type="match status" value="1"/>
</dbReference>
<evidence type="ECO:0000313" key="5">
    <source>
        <dbReference type="Proteomes" id="UP000038045"/>
    </source>
</evidence>
<dbReference type="GO" id="GO:0006508">
    <property type="term" value="P:proteolysis"/>
    <property type="evidence" value="ECO:0007669"/>
    <property type="project" value="InterPro"/>
</dbReference>
<evidence type="ECO:0000259" key="4">
    <source>
        <dbReference type="PROSITE" id="PS51864"/>
    </source>
</evidence>
<sequence>RDHYISLNLEKISQERNKSVTIQTTKFNSSQVLTYNIGYDYHSFMHLKSNAFRNDNTTTLNSTIISQYNDMMGQQMDLSFADLKLLNYHFCNKSSKTKEKKINCQNGGFINPKNKSKCICPNGFGLPYCAKLSKNSDECKNKNPYINLNSTVMNITLKENGNYSCNYLVKAPEGQRIKILLKEVNTKAVKKGQKCSPEMGLEIKHRSDFAPAGLCLCGRYSNLKLKSKGNKVMILYRGKGEFNKFSLRLKAVPRTNGTESEAKETTQVVTTTTKKETTIKKKKEVKKKDQKKDKKKN</sequence>
<comment type="caution">
    <text evidence="2">Lacks conserved residue(s) required for the propagation of feature annotation.</text>
</comment>
<dbReference type="InterPro" id="IPR001506">
    <property type="entry name" value="Peptidase_M12A"/>
</dbReference>
<feature type="domain" description="Peptidase M12A" evidence="4">
    <location>
        <begin position="1"/>
        <end position="92"/>
    </location>
</feature>